<sequence>MVSRDREAAEDAKEEGLEAQISRLAELIGRLESKVGHGDAEDEATDQTPGNAAAVQAEGGRAPGERGCWGAGQAGRQQEQLQGQSVVSRLGVRSEEFMGAGTRGSAHGQRQRLTCSEVRGRKLELPPCRAEAKALWFDLQQRLSDEDGTNMVRPLPLPLLGLRPCASQDCLDPWGSMPQPPSLPGTIIREM</sequence>
<dbReference type="Proteomes" id="UP001266305">
    <property type="component" value="Unassembled WGS sequence"/>
</dbReference>
<evidence type="ECO:0000313" key="3">
    <source>
        <dbReference type="Proteomes" id="UP001266305"/>
    </source>
</evidence>
<keyword evidence="3" id="KW-1185">Reference proteome</keyword>
<feature type="region of interest" description="Disordered" evidence="1">
    <location>
        <begin position="33"/>
        <end position="64"/>
    </location>
</feature>
<organism evidence="2 3">
    <name type="scientific">Saguinus oedipus</name>
    <name type="common">Cotton-top tamarin</name>
    <name type="synonym">Oedipomidas oedipus</name>
    <dbReference type="NCBI Taxonomy" id="9490"/>
    <lineage>
        <taxon>Eukaryota</taxon>
        <taxon>Metazoa</taxon>
        <taxon>Chordata</taxon>
        <taxon>Craniata</taxon>
        <taxon>Vertebrata</taxon>
        <taxon>Euteleostomi</taxon>
        <taxon>Mammalia</taxon>
        <taxon>Eutheria</taxon>
        <taxon>Euarchontoglires</taxon>
        <taxon>Primates</taxon>
        <taxon>Haplorrhini</taxon>
        <taxon>Platyrrhini</taxon>
        <taxon>Cebidae</taxon>
        <taxon>Callitrichinae</taxon>
        <taxon>Saguinus</taxon>
    </lineage>
</organism>
<dbReference type="EMBL" id="JASSZA010000021">
    <property type="protein sequence ID" value="KAK2085539.1"/>
    <property type="molecule type" value="Genomic_DNA"/>
</dbReference>
<evidence type="ECO:0000256" key="1">
    <source>
        <dbReference type="SAM" id="MobiDB-lite"/>
    </source>
</evidence>
<accession>A0ABQ9TLG6</accession>
<reference evidence="2 3" key="1">
    <citation type="submission" date="2023-05" db="EMBL/GenBank/DDBJ databases">
        <title>B98-5 Cell Line De Novo Hybrid Assembly: An Optical Mapping Approach.</title>
        <authorList>
            <person name="Kananen K."/>
            <person name="Auerbach J.A."/>
            <person name="Kautto E."/>
            <person name="Blachly J.S."/>
        </authorList>
    </citation>
    <scope>NUCLEOTIDE SEQUENCE [LARGE SCALE GENOMIC DNA]</scope>
    <source>
        <strain evidence="2">B95-8</strain>
        <tissue evidence="2">Cell line</tissue>
    </source>
</reference>
<comment type="caution">
    <text evidence="2">The sequence shown here is derived from an EMBL/GenBank/DDBJ whole genome shotgun (WGS) entry which is preliminary data.</text>
</comment>
<proteinExistence type="predicted"/>
<feature type="region of interest" description="Disordered" evidence="1">
    <location>
        <begin position="172"/>
        <end position="191"/>
    </location>
</feature>
<gene>
    <name evidence="2" type="ORF">P7K49_036839</name>
</gene>
<evidence type="ECO:0000313" key="2">
    <source>
        <dbReference type="EMBL" id="KAK2085539.1"/>
    </source>
</evidence>
<protein>
    <submittedName>
        <fullName evidence="2">Uncharacterized protein</fullName>
    </submittedName>
</protein>
<name>A0ABQ9TLG6_SAGOE</name>